<dbReference type="PROSITE" id="PS00518">
    <property type="entry name" value="ZF_RING_1"/>
    <property type="match status" value="1"/>
</dbReference>
<protein>
    <submittedName>
        <fullName evidence="1">Uncharacterized protein</fullName>
    </submittedName>
</protein>
<dbReference type="SMART" id="SM00184">
    <property type="entry name" value="RING"/>
    <property type="match status" value="1"/>
</dbReference>
<dbReference type="Pfam" id="PF13639">
    <property type="entry name" value="zf-RING_2"/>
    <property type="match status" value="1"/>
</dbReference>
<dbReference type="InterPro" id="IPR017907">
    <property type="entry name" value="Znf_RING_CS"/>
</dbReference>
<comment type="caution">
    <text evidence="1">The sequence shown here is derived from an EMBL/GenBank/DDBJ whole genome shotgun (WGS) entry which is preliminary data.</text>
</comment>
<proteinExistence type="predicted"/>
<dbReference type="SUPFAM" id="SSF57850">
    <property type="entry name" value="RING/U-box"/>
    <property type="match status" value="1"/>
</dbReference>
<gene>
    <name evidence="1" type="ORF">Vretimale_17543</name>
</gene>
<dbReference type="Gene3D" id="3.30.40.10">
    <property type="entry name" value="Zinc/RING finger domain, C3HC4 (zinc finger)"/>
    <property type="match status" value="1"/>
</dbReference>
<dbReference type="PROSITE" id="PS50089">
    <property type="entry name" value="ZF_RING_2"/>
    <property type="match status" value="1"/>
</dbReference>
<dbReference type="EMBL" id="BNCQ01000059">
    <property type="protein sequence ID" value="GIM14731.1"/>
    <property type="molecule type" value="Genomic_DNA"/>
</dbReference>
<dbReference type="InterPro" id="IPR051834">
    <property type="entry name" value="RING_finger_E3_ligase"/>
</dbReference>
<dbReference type="PANTHER" id="PTHR45931:SF3">
    <property type="entry name" value="RING ZINC FINGER-CONTAINING PROTEIN"/>
    <property type="match status" value="1"/>
</dbReference>
<name>A0A8J4LYJ6_9CHLO</name>
<dbReference type="InterPro" id="IPR013083">
    <property type="entry name" value="Znf_RING/FYVE/PHD"/>
</dbReference>
<dbReference type="GO" id="GO:0005634">
    <property type="term" value="C:nucleus"/>
    <property type="evidence" value="ECO:0007669"/>
    <property type="project" value="TreeGrafter"/>
</dbReference>
<dbReference type="GO" id="GO:0061630">
    <property type="term" value="F:ubiquitin protein ligase activity"/>
    <property type="evidence" value="ECO:0007669"/>
    <property type="project" value="TreeGrafter"/>
</dbReference>
<dbReference type="AlphaFoldDB" id="A0A8J4LYJ6"/>
<dbReference type="OrthoDB" id="546048at2759"/>
<organism evidence="1 2">
    <name type="scientific">Volvox reticuliferus</name>
    <dbReference type="NCBI Taxonomy" id="1737510"/>
    <lineage>
        <taxon>Eukaryota</taxon>
        <taxon>Viridiplantae</taxon>
        <taxon>Chlorophyta</taxon>
        <taxon>core chlorophytes</taxon>
        <taxon>Chlorophyceae</taxon>
        <taxon>CS clade</taxon>
        <taxon>Chlamydomonadales</taxon>
        <taxon>Volvocaceae</taxon>
        <taxon>Volvox</taxon>
    </lineage>
</organism>
<dbReference type="PANTHER" id="PTHR45931">
    <property type="entry name" value="SI:CH211-59O9.10"/>
    <property type="match status" value="1"/>
</dbReference>
<sequence length="278" mass="29363">MSSSYRRSGGGTRSISMRELVEMPFDQLANSVEAATAASSCGVPSVGMLPLLRRTALGGSGGSGRGVARGPRLRSQSSLPLILQFGGTGMEERGLMDLVHTSLRDAAYRRSPFGGDGAGQPGSRTSPRGPHTAADGGGPLGRLPLVLAVALDDLAQPTYRRPYTPGAASEGGRSGMSYNYEQLLALDEERMRRVVRPEVVRALPTRTAHRSDGSQQCHVCLEKFTPGRTAITTLPCTHAFCSSCIRPWLAAHNTCPVCRWAFPERQTALVAGEAGGGA</sequence>
<reference evidence="1" key="1">
    <citation type="journal article" date="2021" name="Proc. Natl. Acad. Sci. U.S.A.">
        <title>Three genomes in the algal genus Volvox reveal the fate of a haploid sex-determining region after a transition to homothallism.</title>
        <authorList>
            <person name="Yamamoto K."/>
            <person name="Hamaji T."/>
            <person name="Kawai-Toyooka H."/>
            <person name="Matsuzaki R."/>
            <person name="Takahashi F."/>
            <person name="Nishimura Y."/>
            <person name="Kawachi M."/>
            <person name="Noguchi H."/>
            <person name="Minakuchi Y."/>
            <person name="Umen J.G."/>
            <person name="Toyoda A."/>
            <person name="Nozaki H."/>
        </authorList>
    </citation>
    <scope>NUCLEOTIDE SEQUENCE</scope>
    <source>
        <strain evidence="1">NIES-3785</strain>
    </source>
</reference>
<dbReference type="CDD" id="cd16454">
    <property type="entry name" value="RING-H2_PA-TM-RING"/>
    <property type="match status" value="1"/>
</dbReference>
<evidence type="ECO:0000313" key="2">
    <source>
        <dbReference type="Proteomes" id="UP000722791"/>
    </source>
</evidence>
<accession>A0A8J4LYJ6</accession>
<evidence type="ECO:0000313" key="1">
    <source>
        <dbReference type="EMBL" id="GIM14731.1"/>
    </source>
</evidence>
<dbReference type="InterPro" id="IPR001841">
    <property type="entry name" value="Znf_RING"/>
</dbReference>
<dbReference type="GO" id="GO:0006511">
    <property type="term" value="P:ubiquitin-dependent protein catabolic process"/>
    <property type="evidence" value="ECO:0007669"/>
    <property type="project" value="TreeGrafter"/>
</dbReference>
<dbReference type="Proteomes" id="UP000722791">
    <property type="component" value="Unassembled WGS sequence"/>
</dbReference>